<reference evidence="1" key="1">
    <citation type="submission" date="2021-06" db="EMBL/GenBank/DDBJ databases">
        <authorList>
            <person name="Kallberg Y."/>
            <person name="Tangrot J."/>
            <person name="Rosling A."/>
        </authorList>
    </citation>
    <scope>NUCLEOTIDE SEQUENCE</scope>
    <source>
        <strain evidence="1">MA453B</strain>
    </source>
</reference>
<protein>
    <submittedName>
        <fullName evidence="1">22792_t:CDS:1</fullName>
    </submittedName>
</protein>
<evidence type="ECO:0000313" key="1">
    <source>
        <dbReference type="EMBL" id="CAG8727981.1"/>
    </source>
</evidence>
<dbReference type="EMBL" id="CAJVPY010011561">
    <property type="protein sequence ID" value="CAG8727981.1"/>
    <property type="molecule type" value="Genomic_DNA"/>
</dbReference>
<feature type="non-terminal residue" evidence="1">
    <location>
        <position position="1"/>
    </location>
</feature>
<keyword evidence="2" id="KW-1185">Reference proteome</keyword>
<name>A0A9N9I9X3_9GLOM</name>
<accession>A0A9N9I9X3</accession>
<organism evidence="1 2">
    <name type="scientific">Dentiscutata erythropus</name>
    <dbReference type="NCBI Taxonomy" id="1348616"/>
    <lineage>
        <taxon>Eukaryota</taxon>
        <taxon>Fungi</taxon>
        <taxon>Fungi incertae sedis</taxon>
        <taxon>Mucoromycota</taxon>
        <taxon>Glomeromycotina</taxon>
        <taxon>Glomeromycetes</taxon>
        <taxon>Diversisporales</taxon>
        <taxon>Gigasporaceae</taxon>
        <taxon>Dentiscutata</taxon>
    </lineage>
</organism>
<sequence length="71" mass="8286">ARAFTNRQFTASVQSTSCNESENSTLKHLLGSLSLSLYELFDALEEKYQEKCNYYEFINWKQTILQVEPKT</sequence>
<comment type="caution">
    <text evidence="1">The sequence shown here is derived from an EMBL/GenBank/DDBJ whole genome shotgun (WGS) entry which is preliminary data.</text>
</comment>
<dbReference type="AlphaFoldDB" id="A0A9N9I9X3"/>
<dbReference type="Proteomes" id="UP000789405">
    <property type="component" value="Unassembled WGS sequence"/>
</dbReference>
<dbReference type="OrthoDB" id="2376505at2759"/>
<proteinExistence type="predicted"/>
<evidence type="ECO:0000313" key="2">
    <source>
        <dbReference type="Proteomes" id="UP000789405"/>
    </source>
</evidence>
<gene>
    <name evidence="1" type="ORF">DERYTH_LOCUS14871</name>
</gene>